<evidence type="ECO:0000313" key="3">
    <source>
        <dbReference type="Proteomes" id="UP000466931"/>
    </source>
</evidence>
<name>A0A7I7Y372_9MYCO</name>
<feature type="region of interest" description="Disordered" evidence="1">
    <location>
        <begin position="1"/>
        <end position="65"/>
    </location>
</feature>
<gene>
    <name evidence="2" type="ORF">MCNF_40770</name>
</gene>
<evidence type="ECO:0000256" key="1">
    <source>
        <dbReference type="SAM" id="MobiDB-lite"/>
    </source>
</evidence>
<protein>
    <submittedName>
        <fullName evidence="2">Uncharacterized protein</fullName>
    </submittedName>
</protein>
<keyword evidence="3" id="KW-1185">Reference proteome</keyword>
<reference evidence="2" key="2">
    <citation type="submission" date="2020-02" db="EMBL/GenBank/DDBJ databases">
        <authorList>
            <person name="Matsumoto Y."/>
            <person name="Motooka D."/>
            <person name="Nakamura S."/>
        </authorList>
    </citation>
    <scope>NUCLEOTIDE SEQUENCE</scope>
    <source>
        <strain evidence="2">JCM 13671</strain>
    </source>
</reference>
<accession>A0A7I7Y372</accession>
<dbReference type="EMBL" id="AP022612">
    <property type="protein sequence ID" value="BBZ35472.1"/>
    <property type="molecule type" value="Genomic_DNA"/>
</dbReference>
<proteinExistence type="predicted"/>
<dbReference type="Proteomes" id="UP000466931">
    <property type="component" value="Chromosome"/>
</dbReference>
<organism evidence="2 3">
    <name type="scientific">Mycolicibacterium confluentis</name>
    <dbReference type="NCBI Taxonomy" id="28047"/>
    <lineage>
        <taxon>Bacteria</taxon>
        <taxon>Bacillati</taxon>
        <taxon>Actinomycetota</taxon>
        <taxon>Actinomycetes</taxon>
        <taxon>Mycobacteriales</taxon>
        <taxon>Mycobacteriaceae</taxon>
        <taxon>Mycolicibacterium</taxon>
    </lineage>
</organism>
<reference evidence="2" key="1">
    <citation type="journal article" date="2019" name="Emerg. Microbes Infect.">
        <title>Comprehensive subspecies identification of 175 nontuberculous mycobacteria species based on 7547 genomic profiles.</title>
        <authorList>
            <person name="Matsumoto Y."/>
            <person name="Kinjo T."/>
            <person name="Motooka D."/>
            <person name="Nabeya D."/>
            <person name="Jung N."/>
            <person name="Uechi K."/>
            <person name="Horii T."/>
            <person name="Iida T."/>
            <person name="Fujita J."/>
            <person name="Nakamura S."/>
        </authorList>
    </citation>
    <scope>NUCLEOTIDE SEQUENCE [LARGE SCALE GENOMIC DNA]</scope>
    <source>
        <strain evidence="2">JCM 13671</strain>
    </source>
</reference>
<sequence>MARVVPSQLSQRNGSAENADVGACHIGSPDRHRGVRRHPAETRPPGAHTATQKPGAHLLPGKFNYDNKDYDNKDYDVVGQADPFSASPQGRNRCALC</sequence>
<dbReference type="AlphaFoldDB" id="A0A7I7Y372"/>
<evidence type="ECO:0000313" key="2">
    <source>
        <dbReference type="EMBL" id="BBZ35472.1"/>
    </source>
</evidence>
<feature type="compositionally biased region" description="Polar residues" evidence="1">
    <location>
        <begin position="7"/>
        <end position="16"/>
    </location>
</feature>